<dbReference type="Gene3D" id="3.40.47.10">
    <property type="match status" value="1"/>
</dbReference>
<dbReference type="GO" id="GO:0006635">
    <property type="term" value="P:fatty acid beta-oxidation"/>
    <property type="evidence" value="ECO:0007669"/>
    <property type="project" value="TreeGrafter"/>
</dbReference>
<dbReference type="GO" id="GO:0010124">
    <property type="term" value="P:phenylacetate catabolic process"/>
    <property type="evidence" value="ECO:0007669"/>
    <property type="project" value="TreeGrafter"/>
</dbReference>
<keyword evidence="3" id="KW-0007">Acetylation</keyword>
<name>A0A8C0WIR2_CASCN</name>
<dbReference type="InterPro" id="IPR050215">
    <property type="entry name" value="Thiolase-like_sf_Thiolase"/>
</dbReference>
<keyword evidence="2" id="KW-0276">Fatty acid metabolism</keyword>
<dbReference type="Ensembl" id="ENSCCNT00000011500.1">
    <property type="protein sequence ID" value="ENSCCNP00000008726.1"/>
    <property type="gene ID" value="ENSCCNG00000009220.1"/>
</dbReference>
<dbReference type="EC" id="2.3.1.9" evidence="1"/>
<protein>
    <recommendedName>
        <fullName evidence="1">acetyl-CoA C-acetyltransferase</fullName>
        <ecNumber evidence="1">2.3.1.9</ecNumber>
    </recommendedName>
</protein>
<keyword evidence="4" id="KW-0443">Lipid metabolism</keyword>
<accession>A0A8C0WIR2</accession>
<reference evidence="5" key="1">
    <citation type="submission" date="2023-09" db="UniProtKB">
        <authorList>
            <consortium name="Ensembl"/>
        </authorList>
    </citation>
    <scope>IDENTIFICATION</scope>
</reference>
<dbReference type="AlphaFoldDB" id="A0A8C0WIR2"/>
<evidence type="ECO:0000256" key="3">
    <source>
        <dbReference type="ARBA" id="ARBA00022990"/>
    </source>
</evidence>
<dbReference type="GO" id="GO:0003985">
    <property type="term" value="F:acetyl-CoA C-acetyltransferase activity"/>
    <property type="evidence" value="ECO:0007669"/>
    <property type="project" value="UniProtKB-EC"/>
</dbReference>
<organism evidence="5">
    <name type="scientific">Castor canadensis</name>
    <name type="common">American beaver</name>
    <dbReference type="NCBI Taxonomy" id="51338"/>
    <lineage>
        <taxon>Eukaryota</taxon>
        <taxon>Metazoa</taxon>
        <taxon>Chordata</taxon>
        <taxon>Craniata</taxon>
        <taxon>Vertebrata</taxon>
        <taxon>Euteleostomi</taxon>
        <taxon>Mammalia</taxon>
        <taxon>Eutheria</taxon>
        <taxon>Euarchontoglires</taxon>
        <taxon>Glires</taxon>
        <taxon>Rodentia</taxon>
        <taxon>Castorimorpha</taxon>
        <taxon>Castoridae</taxon>
        <taxon>Castor</taxon>
    </lineage>
</organism>
<dbReference type="InterPro" id="IPR016039">
    <property type="entry name" value="Thiolase-like"/>
</dbReference>
<evidence type="ECO:0000256" key="1">
    <source>
        <dbReference type="ARBA" id="ARBA00012705"/>
    </source>
</evidence>
<evidence type="ECO:0000256" key="2">
    <source>
        <dbReference type="ARBA" id="ARBA00022832"/>
    </source>
</evidence>
<evidence type="ECO:0000313" key="5">
    <source>
        <dbReference type="Ensembl" id="ENSCCNP00000008726.1"/>
    </source>
</evidence>
<evidence type="ECO:0000256" key="4">
    <source>
        <dbReference type="ARBA" id="ARBA00023098"/>
    </source>
</evidence>
<dbReference type="PANTHER" id="PTHR43853">
    <property type="entry name" value="3-KETOACYL-COA THIOLASE, PEROXISOMAL"/>
    <property type="match status" value="1"/>
</dbReference>
<dbReference type="PANTHER" id="PTHR43853:SF8">
    <property type="entry name" value="3-KETOACYL-COA THIOLASE, PEROXISOMAL"/>
    <property type="match status" value="1"/>
</dbReference>
<sequence>MWRLKVVLSHLDGRLKSDPALQVAPCSSGFPQASAADVVVVHGRRTAICKAGRGGHDPDELLSAVLTRVLQDVKLRPEQLGDISVVMASQRLCLCPLLIDSVHQGCKQWPT</sequence>
<dbReference type="GO" id="GO:0005777">
    <property type="term" value="C:peroxisome"/>
    <property type="evidence" value="ECO:0007669"/>
    <property type="project" value="TreeGrafter"/>
</dbReference>
<proteinExistence type="predicted"/>